<gene>
    <name evidence="1" type="ORF">JHL16_21620</name>
</gene>
<evidence type="ECO:0000313" key="1">
    <source>
        <dbReference type="EMBL" id="MBK1868973.1"/>
    </source>
</evidence>
<accession>A0ACC5R998</accession>
<name>A0ACC5R998_9HYPH</name>
<comment type="caution">
    <text evidence="1">The sequence shown here is derived from an EMBL/GenBank/DDBJ whole genome shotgun (WGS) entry which is preliminary data.</text>
</comment>
<protein>
    <submittedName>
        <fullName evidence="1">ABC transporter substrate-binding protein</fullName>
    </submittedName>
</protein>
<keyword evidence="2" id="KW-1185">Reference proteome</keyword>
<evidence type="ECO:0000313" key="2">
    <source>
        <dbReference type="Proteomes" id="UP000616151"/>
    </source>
</evidence>
<sequence>MLKKLALAAALMAASITTAVAEPVKLGLQPWLGYGPLWVAEQKGFFAKHGVEVELTTFNWDQDMTAALASGNLHVIAAATNGLITNFNQGVDQKGFLVMDLSFEADAVVAGAAIGTIPELKGKKVAFEAGTTSDLLINYALKENGLSLADIEHVPMGASEAGLALISGRVDAAVTYEPYVSTALAQDKSYKVIFTSAKKPGLISDMLTANSTWIKEHSKEVQGMIRAWDEAINFIRANPKEGGEIIAKAVGSPMAEFEPAFKGVRFYNVAENMDFLKGDFQATIQEIGEIMKATNPKEITKVPTADELLMLDDLKAVAAK</sequence>
<reference evidence="1" key="1">
    <citation type="submission" date="2021-01" db="EMBL/GenBank/DDBJ databases">
        <authorList>
            <person name="Sun Q."/>
        </authorList>
    </citation>
    <scope>NUCLEOTIDE SEQUENCE</scope>
    <source>
        <strain evidence="1">YIM B02566</strain>
    </source>
</reference>
<proteinExistence type="predicted"/>
<dbReference type="EMBL" id="JAENHL010000007">
    <property type="protein sequence ID" value="MBK1868973.1"/>
    <property type="molecule type" value="Genomic_DNA"/>
</dbReference>
<dbReference type="Proteomes" id="UP000616151">
    <property type="component" value="Unassembled WGS sequence"/>
</dbReference>
<organism evidence="1 2">
    <name type="scientific">Taklimakanibacter albus</name>
    <dbReference type="NCBI Taxonomy" id="2800327"/>
    <lineage>
        <taxon>Bacteria</taxon>
        <taxon>Pseudomonadati</taxon>
        <taxon>Pseudomonadota</taxon>
        <taxon>Alphaproteobacteria</taxon>
        <taxon>Hyphomicrobiales</taxon>
        <taxon>Aestuariivirgaceae</taxon>
        <taxon>Taklimakanibacter</taxon>
    </lineage>
</organism>